<evidence type="ECO:0000313" key="4">
    <source>
        <dbReference type="EMBL" id="OTN75143.1"/>
    </source>
</evidence>
<dbReference type="EMBL" id="NGKU01000001">
    <property type="protein sequence ID" value="OTN75143.1"/>
    <property type="molecule type" value="Genomic_DNA"/>
</dbReference>
<dbReference type="RefSeq" id="WP_179189946.1">
    <property type="nucleotide sequence ID" value="NZ_NGKU01000001.1"/>
</dbReference>
<keyword evidence="2" id="KW-0012">Acyltransferase</keyword>
<proteinExistence type="predicted"/>
<evidence type="ECO:0000313" key="5">
    <source>
        <dbReference type="Proteomes" id="UP000195043"/>
    </source>
</evidence>
<organism evidence="4 5">
    <name type="scientific">Candidatus Enterococcus testudinis</name>
    <dbReference type="NCBI Taxonomy" id="1834191"/>
    <lineage>
        <taxon>Bacteria</taxon>
        <taxon>Bacillati</taxon>
        <taxon>Bacillota</taxon>
        <taxon>Bacilli</taxon>
        <taxon>Lactobacillales</taxon>
        <taxon>Enterococcaceae</taxon>
        <taxon>Enterococcus</taxon>
    </lineage>
</organism>
<protein>
    <recommendedName>
        <fullName evidence="3">N-acetyltransferase domain-containing protein</fullName>
    </recommendedName>
</protein>
<feature type="domain" description="N-acetyltransferase" evidence="3">
    <location>
        <begin position="4"/>
        <end position="150"/>
    </location>
</feature>
<dbReference type="InterPro" id="IPR016181">
    <property type="entry name" value="Acyl_CoA_acyltransferase"/>
</dbReference>
<dbReference type="GO" id="GO:0016747">
    <property type="term" value="F:acyltransferase activity, transferring groups other than amino-acyl groups"/>
    <property type="evidence" value="ECO:0007669"/>
    <property type="project" value="InterPro"/>
</dbReference>
<dbReference type="PANTHER" id="PTHR43877">
    <property type="entry name" value="AMINOALKYLPHOSPHONATE N-ACETYLTRANSFERASE-RELATED-RELATED"/>
    <property type="match status" value="1"/>
</dbReference>
<dbReference type="InterPro" id="IPR050832">
    <property type="entry name" value="Bact_Acetyltransf"/>
</dbReference>
<dbReference type="CDD" id="cd04301">
    <property type="entry name" value="NAT_SF"/>
    <property type="match status" value="1"/>
</dbReference>
<accession>A0A242A3G1</accession>
<sequence length="150" mass="16871">MTDLLFRPQTPTTPDAQLLLAELSAALTNITGDNGMRHFHAARMNEPGSYFVVAYHEQQPTACGSFQKIDIGTAELKRIYTRPNTSGIGSKLLRHLELTARSEGYQRLICETRKINTAAVTFYLKNDYQIIRNYGHYQGRADAVCFAKTL</sequence>
<gene>
    <name evidence="4" type="ORF">A5886_000213</name>
</gene>
<dbReference type="AlphaFoldDB" id="A0A242A3G1"/>
<dbReference type="STRING" id="1834191.A5886_000213"/>
<evidence type="ECO:0000259" key="3">
    <source>
        <dbReference type="PROSITE" id="PS51186"/>
    </source>
</evidence>
<dbReference type="Proteomes" id="UP000195043">
    <property type="component" value="Unassembled WGS sequence"/>
</dbReference>
<dbReference type="InterPro" id="IPR000182">
    <property type="entry name" value="GNAT_dom"/>
</dbReference>
<reference evidence="4 5" key="1">
    <citation type="submission" date="2017-05" db="EMBL/GenBank/DDBJ databases">
        <title>The Genome Sequence of Enterococcus sp. 8G7_MSG3316.</title>
        <authorList>
            <consortium name="The Broad Institute Genomics Platform"/>
            <consortium name="The Broad Institute Genomic Center for Infectious Diseases"/>
            <person name="Earl A."/>
            <person name="Manson A."/>
            <person name="Schwartman J."/>
            <person name="Gilmore M."/>
            <person name="Abouelleil A."/>
            <person name="Cao P."/>
            <person name="Chapman S."/>
            <person name="Cusick C."/>
            <person name="Shea T."/>
            <person name="Young S."/>
            <person name="Neafsey D."/>
            <person name="Nusbaum C."/>
            <person name="Birren B."/>
        </authorList>
    </citation>
    <scope>NUCLEOTIDE SEQUENCE [LARGE SCALE GENOMIC DNA]</scope>
    <source>
        <strain evidence="4 5">8G7_MSG3316</strain>
    </source>
</reference>
<name>A0A242A3G1_9ENTE</name>
<dbReference type="Gene3D" id="3.40.630.30">
    <property type="match status" value="1"/>
</dbReference>
<keyword evidence="5" id="KW-1185">Reference proteome</keyword>
<dbReference type="Pfam" id="PF00583">
    <property type="entry name" value="Acetyltransf_1"/>
    <property type="match status" value="1"/>
</dbReference>
<comment type="caution">
    <text evidence="4">The sequence shown here is derived from an EMBL/GenBank/DDBJ whole genome shotgun (WGS) entry which is preliminary data.</text>
</comment>
<evidence type="ECO:0000256" key="2">
    <source>
        <dbReference type="ARBA" id="ARBA00023315"/>
    </source>
</evidence>
<keyword evidence="1" id="KW-0808">Transferase</keyword>
<dbReference type="PANTHER" id="PTHR43877:SF2">
    <property type="entry name" value="AMINOALKYLPHOSPHONATE N-ACETYLTRANSFERASE-RELATED"/>
    <property type="match status" value="1"/>
</dbReference>
<dbReference type="PROSITE" id="PS51186">
    <property type="entry name" value="GNAT"/>
    <property type="match status" value="1"/>
</dbReference>
<dbReference type="SUPFAM" id="SSF55729">
    <property type="entry name" value="Acyl-CoA N-acyltransferases (Nat)"/>
    <property type="match status" value="1"/>
</dbReference>
<evidence type="ECO:0000256" key="1">
    <source>
        <dbReference type="ARBA" id="ARBA00022679"/>
    </source>
</evidence>